<dbReference type="Proteomes" id="UP001230649">
    <property type="component" value="Unassembled WGS sequence"/>
</dbReference>
<reference evidence="1" key="1">
    <citation type="submission" date="2023-04" db="EMBL/GenBank/DDBJ databases">
        <title>Draft Genome sequencing of Naganishia species isolated from polar environments using Oxford Nanopore Technology.</title>
        <authorList>
            <person name="Leo P."/>
            <person name="Venkateswaran K."/>
        </authorList>
    </citation>
    <scope>NUCLEOTIDE SEQUENCE</scope>
    <source>
        <strain evidence="1">MNA-CCFEE 5262</strain>
    </source>
</reference>
<name>A0ACC2VE36_9TREE</name>
<proteinExistence type="predicted"/>
<evidence type="ECO:0000313" key="2">
    <source>
        <dbReference type="Proteomes" id="UP001230649"/>
    </source>
</evidence>
<protein>
    <submittedName>
        <fullName evidence="1">Uncharacterized protein</fullName>
    </submittedName>
</protein>
<organism evidence="1 2">
    <name type="scientific">Naganishia adeliensis</name>
    <dbReference type="NCBI Taxonomy" id="92952"/>
    <lineage>
        <taxon>Eukaryota</taxon>
        <taxon>Fungi</taxon>
        <taxon>Dikarya</taxon>
        <taxon>Basidiomycota</taxon>
        <taxon>Agaricomycotina</taxon>
        <taxon>Tremellomycetes</taxon>
        <taxon>Filobasidiales</taxon>
        <taxon>Filobasidiaceae</taxon>
        <taxon>Naganishia</taxon>
    </lineage>
</organism>
<sequence>MTAATQDKSKSRRLAIPDKIFRRLAQHLQNAKLHKTLARLGNCSQSLNELVKPILWQEVMWTKANFKPSELFAKGRPEHFDYIR</sequence>
<keyword evidence="2" id="KW-1185">Reference proteome</keyword>
<comment type="caution">
    <text evidence="1">The sequence shown here is derived from an EMBL/GenBank/DDBJ whole genome shotgun (WGS) entry which is preliminary data.</text>
</comment>
<gene>
    <name evidence="1" type="ORF">QFC20_006217</name>
</gene>
<evidence type="ECO:0000313" key="1">
    <source>
        <dbReference type="EMBL" id="KAJ9097393.1"/>
    </source>
</evidence>
<accession>A0ACC2VE36</accession>
<dbReference type="EMBL" id="JASBWS010000104">
    <property type="protein sequence ID" value="KAJ9097393.1"/>
    <property type="molecule type" value="Genomic_DNA"/>
</dbReference>